<keyword evidence="9 10" id="KW-0234">DNA repair</keyword>
<evidence type="ECO:0000259" key="11">
    <source>
        <dbReference type="PROSITE" id="PS51794"/>
    </source>
</evidence>
<evidence type="ECO:0000256" key="4">
    <source>
        <dbReference type="ARBA" id="ARBA00022741"/>
    </source>
</evidence>
<sequence>MSDSATSSATLREALQQLAPGTALRDGLERVQRGRTGALIVLGDADEVISLCDGGIEFDVPFAPTRLRELSKMDGAVILSTDGTRIRRANVQLMPAPTYPTNESGMRHRTAERTALQSGRPVIAVSQSMNVITLYVEGMRRVLVEPEMILTRANQAIATLERYRSRLDVANQRLFVSEVNNYATVADAVNVLQRELLVKRVALDIDEDVLELGTSGRQLDLQLTELRGDNDREIEMLLRDYLVSAGPPSDEAVAEALASLDELPDADLLKPANVARILGLPATEESLSQWIVPRGYRVLARIPRVQMFLMNKIIAVFDDLKALLKADEGDIAAVDNVGELWARHVHEGLGRLRR</sequence>
<evidence type="ECO:0000256" key="6">
    <source>
        <dbReference type="ARBA" id="ARBA00022840"/>
    </source>
</evidence>
<keyword evidence="2 10" id="KW-0808">Transferase</keyword>
<dbReference type="Gene3D" id="1.20.1260.110">
    <property type="entry name" value="DNA integrity scanning linker region"/>
    <property type="match status" value="1"/>
</dbReference>
<dbReference type="EC" id="2.7.7.85" evidence="10"/>
<keyword evidence="8 10" id="KW-0238">DNA-binding</keyword>
<dbReference type="PROSITE" id="PS51794">
    <property type="entry name" value="DAC"/>
    <property type="match status" value="1"/>
</dbReference>
<dbReference type="EMBL" id="CP003697">
    <property type="protein sequence ID" value="AGF73420.1"/>
    <property type="molecule type" value="Genomic_DNA"/>
</dbReference>
<dbReference type="InterPro" id="IPR003390">
    <property type="entry name" value="DNA_integrity_scan_DisA_N"/>
</dbReference>
<evidence type="ECO:0000313" key="12">
    <source>
        <dbReference type="EMBL" id="AGF73420.1"/>
    </source>
</evidence>
<evidence type="ECO:0000256" key="5">
    <source>
        <dbReference type="ARBA" id="ARBA00022763"/>
    </source>
</evidence>
<dbReference type="Proteomes" id="UP000011723">
    <property type="component" value="Chromosome"/>
</dbReference>
<dbReference type="InterPro" id="IPR050338">
    <property type="entry name" value="DisA"/>
</dbReference>
<dbReference type="PANTHER" id="PTHR34185:SF3">
    <property type="entry name" value="DNA INTEGRITY SCANNING PROTEIN DISA"/>
    <property type="match status" value="1"/>
</dbReference>
<feature type="domain" description="DAC" evidence="11">
    <location>
        <begin position="8"/>
        <end position="146"/>
    </location>
</feature>
<dbReference type="GO" id="GO:0006281">
    <property type="term" value="P:DNA repair"/>
    <property type="evidence" value="ECO:0007669"/>
    <property type="project" value="UniProtKB-UniRule"/>
</dbReference>
<keyword evidence="13" id="KW-1185">Reference proteome</keyword>
<evidence type="ECO:0000256" key="10">
    <source>
        <dbReference type="HAMAP-Rule" id="MF_01438"/>
    </source>
</evidence>
<dbReference type="Pfam" id="PF10635">
    <property type="entry name" value="DisA-linker"/>
    <property type="match status" value="1"/>
</dbReference>
<dbReference type="InterPro" id="IPR018906">
    <property type="entry name" value="DNA_integrity_scan_DisA_link"/>
</dbReference>
<dbReference type="AlphaFoldDB" id="M1P0W5"/>
<dbReference type="SUPFAM" id="SSF47781">
    <property type="entry name" value="RuvA domain 2-like"/>
    <property type="match status" value="1"/>
</dbReference>
<feature type="binding site" evidence="10">
    <location>
        <position position="93"/>
    </location>
    <ligand>
        <name>ATP</name>
        <dbReference type="ChEBI" id="CHEBI:30616"/>
    </ligand>
</feature>
<dbReference type="HOGENOM" id="CLU_787128_0_0_11"/>
<keyword evidence="4 10" id="KW-0547">Nucleotide-binding</keyword>
<dbReference type="HAMAP" id="MF_01438">
    <property type="entry name" value="DisA"/>
    <property type="match status" value="1"/>
</dbReference>
<evidence type="ECO:0000256" key="7">
    <source>
        <dbReference type="ARBA" id="ARBA00022842"/>
    </source>
</evidence>
<dbReference type="SUPFAM" id="SSF143597">
    <property type="entry name" value="YojJ-like"/>
    <property type="match status" value="1"/>
</dbReference>
<protein>
    <recommendedName>
        <fullName evidence="10">DNA integrity scanning protein DisA</fullName>
    </recommendedName>
    <alternativeName>
        <fullName evidence="10">Cyclic di-AMP synthase</fullName>
        <shortName evidence="10">c-di-AMP synthase</shortName>
    </alternativeName>
    <alternativeName>
        <fullName evidence="10">Diadenylate cyclase</fullName>
        <ecNumber evidence="10">2.7.7.85</ecNumber>
    </alternativeName>
</protein>
<comment type="similarity">
    <text evidence="10">Belongs to the DisA family.</text>
</comment>
<dbReference type="STRING" id="1121362.A605_12120"/>
<name>M1P0W5_9CORY</name>
<proteinExistence type="inferred from homology"/>
<dbReference type="Gene3D" id="1.10.150.20">
    <property type="entry name" value="5' to 3' exonuclease, C-terminal subdomain"/>
    <property type="match status" value="1"/>
</dbReference>
<organism evidence="12 13">
    <name type="scientific">Corynebacterium halotolerans YIM 70093 = DSM 44683</name>
    <dbReference type="NCBI Taxonomy" id="1121362"/>
    <lineage>
        <taxon>Bacteria</taxon>
        <taxon>Bacillati</taxon>
        <taxon>Actinomycetota</taxon>
        <taxon>Actinomycetes</taxon>
        <taxon>Mycobacteriales</taxon>
        <taxon>Corynebacteriaceae</taxon>
        <taxon>Corynebacterium</taxon>
    </lineage>
</organism>
<comment type="function">
    <text evidence="10">Has also diadenylate cyclase activity, catalyzing the condensation of 2 ATP molecules into cyclic di-AMP (c-di-AMP). c-di-AMP likely acts as a signaling molecule that may couple DNA integrity with a cellular process.</text>
</comment>
<dbReference type="Gene3D" id="3.40.1700.10">
    <property type="entry name" value="DNA integrity scanning protein, DisA, N-terminal domain"/>
    <property type="match status" value="1"/>
</dbReference>
<evidence type="ECO:0000313" key="13">
    <source>
        <dbReference type="Proteomes" id="UP000011723"/>
    </source>
</evidence>
<dbReference type="InterPro" id="IPR038331">
    <property type="entry name" value="DisA_sf"/>
</dbReference>
<dbReference type="PATRIC" id="fig|1121362.3.peg.2462"/>
<keyword evidence="7 10" id="KW-0460">Magnesium</keyword>
<accession>M1P0W5</accession>
<dbReference type="InterPro" id="IPR023763">
    <property type="entry name" value="DNA_integrity_scanning_protein"/>
</dbReference>
<comment type="catalytic activity">
    <reaction evidence="1 10">
        <text>2 ATP = 3',3'-c-di-AMP + 2 diphosphate</text>
        <dbReference type="Rhea" id="RHEA:35655"/>
        <dbReference type="ChEBI" id="CHEBI:30616"/>
        <dbReference type="ChEBI" id="CHEBI:33019"/>
        <dbReference type="ChEBI" id="CHEBI:71500"/>
        <dbReference type="EC" id="2.7.7.85"/>
    </reaction>
</comment>
<comment type="subunit">
    <text evidence="10">Homooctamer.</text>
</comment>
<evidence type="ECO:0000256" key="1">
    <source>
        <dbReference type="ARBA" id="ARBA00000877"/>
    </source>
</evidence>
<evidence type="ECO:0000256" key="3">
    <source>
        <dbReference type="ARBA" id="ARBA00022695"/>
    </source>
</evidence>
<gene>
    <name evidence="10" type="primary">disA</name>
    <name evidence="12" type="ORF">A605_12120</name>
</gene>
<dbReference type="OrthoDB" id="41841at2"/>
<dbReference type="GO" id="GO:0004016">
    <property type="term" value="F:adenylate cyclase activity"/>
    <property type="evidence" value="ECO:0007669"/>
    <property type="project" value="TreeGrafter"/>
</dbReference>
<evidence type="ECO:0000256" key="9">
    <source>
        <dbReference type="ARBA" id="ARBA00023204"/>
    </source>
</evidence>
<comment type="cofactor">
    <cofactor evidence="10">
        <name>Mg(2+)</name>
        <dbReference type="ChEBI" id="CHEBI:18420"/>
    </cofactor>
</comment>
<dbReference type="Pfam" id="PF02457">
    <property type="entry name" value="DAC"/>
    <property type="match status" value="1"/>
</dbReference>
<keyword evidence="6 10" id="KW-0067">ATP-binding</keyword>
<dbReference type="GO" id="GO:0003677">
    <property type="term" value="F:DNA binding"/>
    <property type="evidence" value="ECO:0007669"/>
    <property type="project" value="UniProtKB-UniRule"/>
</dbReference>
<dbReference type="eggNOG" id="COG1623">
    <property type="taxonomic scope" value="Bacteria"/>
</dbReference>
<dbReference type="RefSeq" id="WP_015401835.1">
    <property type="nucleotide sequence ID" value="NC_020302.1"/>
</dbReference>
<dbReference type="InterPro" id="IPR010994">
    <property type="entry name" value="RuvA_2-like"/>
</dbReference>
<evidence type="ECO:0000256" key="2">
    <source>
        <dbReference type="ARBA" id="ARBA00022679"/>
    </source>
</evidence>
<dbReference type="NCBIfam" id="NF010009">
    <property type="entry name" value="PRK13482.1"/>
    <property type="match status" value="1"/>
</dbReference>
<dbReference type="GO" id="GO:0005524">
    <property type="term" value="F:ATP binding"/>
    <property type="evidence" value="ECO:0007669"/>
    <property type="project" value="UniProtKB-UniRule"/>
</dbReference>
<dbReference type="PANTHER" id="PTHR34185">
    <property type="entry name" value="DIADENYLATE CYCLASE"/>
    <property type="match status" value="1"/>
</dbReference>
<dbReference type="InterPro" id="IPR036888">
    <property type="entry name" value="DNA_integrity_DisA_N_sf"/>
</dbReference>
<dbReference type="KEGG" id="chn:A605_12120"/>
<keyword evidence="5 10" id="KW-0227">DNA damage</keyword>
<reference evidence="12 13" key="1">
    <citation type="journal article" date="2012" name="Stand. Genomic Sci.">
        <title>Genome sequence of the halotolerant bacterium Corynebacterium halotolerans type strain YIM 70093(T) (= DSM 44683(T)).</title>
        <authorList>
            <person name="Ruckert C."/>
            <person name="Albersmeier A."/>
            <person name="Al-Dilaimi A."/>
            <person name="Niehaus K."/>
            <person name="Szczepanowski R."/>
            <person name="Kalinowski J."/>
        </authorList>
    </citation>
    <scope>NUCLEOTIDE SEQUENCE [LARGE SCALE GENOMIC DNA]</scope>
    <source>
        <strain evidence="12">YIM 70093</strain>
    </source>
</reference>
<dbReference type="GO" id="GO:0106408">
    <property type="term" value="F:diadenylate cyclase activity"/>
    <property type="evidence" value="ECO:0007669"/>
    <property type="project" value="UniProtKB-EC"/>
</dbReference>
<keyword evidence="3 10" id="KW-0548">Nucleotidyltransferase</keyword>
<evidence type="ECO:0000256" key="8">
    <source>
        <dbReference type="ARBA" id="ARBA00023125"/>
    </source>
</evidence>
<comment type="function">
    <text evidence="10">Participates in a DNA-damage check-point. DisA forms globular foci that rapidly scan along the chromosomes searching for lesions.</text>
</comment>
<feature type="binding site" evidence="10">
    <location>
        <position position="75"/>
    </location>
    <ligand>
        <name>ATP</name>
        <dbReference type="ChEBI" id="CHEBI:30616"/>
    </ligand>
</feature>
<feature type="binding site" evidence="10">
    <location>
        <begin position="106"/>
        <end position="110"/>
    </location>
    <ligand>
        <name>ATP</name>
        <dbReference type="ChEBI" id="CHEBI:30616"/>
    </ligand>
</feature>